<feature type="domain" description="Glycosyl transferase family 1" evidence="1">
    <location>
        <begin position="231"/>
        <end position="278"/>
    </location>
</feature>
<reference evidence="2" key="1">
    <citation type="submission" date="2020-03" db="EMBL/GenBank/DDBJ databases">
        <title>The deep terrestrial virosphere.</title>
        <authorList>
            <person name="Holmfeldt K."/>
            <person name="Nilsson E."/>
            <person name="Simone D."/>
            <person name="Lopez-Fernandez M."/>
            <person name="Wu X."/>
            <person name="de Brujin I."/>
            <person name="Lundin D."/>
            <person name="Andersson A."/>
            <person name="Bertilsson S."/>
            <person name="Dopson M."/>
        </authorList>
    </citation>
    <scope>NUCLEOTIDE SEQUENCE</scope>
    <source>
        <strain evidence="2">TM448B00304</strain>
    </source>
</reference>
<dbReference type="Pfam" id="PF00534">
    <property type="entry name" value="Glycos_transf_1"/>
    <property type="match status" value="1"/>
</dbReference>
<dbReference type="CDD" id="cd03801">
    <property type="entry name" value="GT4_PimA-like"/>
    <property type="match status" value="1"/>
</dbReference>
<dbReference type="GO" id="GO:0016757">
    <property type="term" value="F:glycosyltransferase activity"/>
    <property type="evidence" value="ECO:0007669"/>
    <property type="project" value="InterPro"/>
</dbReference>
<organism evidence="2">
    <name type="scientific">viral metagenome</name>
    <dbReference type="NCBI Taxonomy" id="1070528"/>
    <lineage>
        <taxon>unclassified sequences</taxon>
        <taxon>metagenomes</taxon>
        <taxon>organismal metagenomes</taxon>
    </lineage>
</organism>
<dbReference type="EMBL" id="MT144607">
    <property type="protein sequence ID" value="QJH94864.1"/>
    <property type="molecule type" value="Genomic_DNA"/>
</dbReference>
<dbReference type="SUPFAM" id="SSF53756">
    <property type="entry name" value="UDP-Glycosyltransferase/glycogen phosphorylase"/>
    <property type="match status" value="1"/>
</dbReference>
<dbReference type="AlphaFoldDB" id="A0A6M3XAN5"/>
<dbReference type="Gene3D" id="3.40.50.2000">
    <property type="entry name" value="Glycogen Phosphorylase B"/>
    <property type="match status" value="1"/>
</dbReference>
<sequence length="370" mass="40879">MPRIQKLGHEMNIFANYGLGGAVLNVAEGIKVYPLGLEAHGADIIASHANHVKADIVITLYDAWVFSPEIASRFRWVPYLPVDHDPLPERVKMVLDSAWQPIAYSRFGEAKLREAGLDPRYVPHGIETEVFKPGTAKERTTARERLKIGDDTFVASMVAANKGTPSRKSFPEALWAWKQFNARHPDSILYLHTHAGPEMTGIDLPLLIHKLQIPDKAIAFCDPYWNLIGFPDNYMREVYLASDVLLNPAMGEGFGLPIVEAQACGCPVIVGDNTAQSELCFAGWKVPGQPFWTPVGAWQFVPSLEAILESLEEAYKHRGSTTLAKKAREGAMAYDADVVTETYWKPVLAEIESEVSAGNVLEPVMAEAVL</sequence>
<dbReference type="PANTHER" id="PTHR12526">
    <property type="entry name" value="GLYCOSYLTRANSFERASE"/>
    <property type="match status" value="1"/>
</dbReference>
<name>A0A6M3XAN5_9ZZZZ</name>
<evidence type="ECO:0000313" key="2">
    <source>
        <dbReference type="EMBL" id="QJH94864.1"/>
    </source>
</evidence>
<dbReference type="InterPro" id="IPR001296">
    <property type="entry name" value="Glyco_trans_1"/>
</dbReference>
<protein>
    <submittedName>
        <fullName evidence="2">Putative glycosyltransferase</fullName>
    </submittedName>
</protein>
<accession>A0A6M3XAN5</accession>
<gene>
    <name evidence="2" type="ORF">TM448B00304_0043</name>
</gene>
<evidence type="ECO:0000259" key="1">
    <source>
        <dbReference type="Pfam" id="PF00534"/>
    </source>
</evidence>
<keyword evidence="2" id="KW-0808">Transferase</keyword>
<proteinExistence type="predicted"/>